<evidence type="ECO:0000313" key="2">
    <source>
        <dbReference type="Proteomes" id="UP000233551"/>
    </source>
</evidence>
<proteinExistence type="predicted"/>
<organism evidence="1 2">
    <name type="scientific">Punica granatum</name>
    <name type="common">Pomegranate</name>
    <dbReference type="NCBI Taxonomy" id="22663"/>
    <lineage>
        <taxon>Eukaryota</taxon>
        <taxon>Viridiplantae</taxon>
        <taxon>Streptophyta</taxon>
        <taxon>Embryophyta</taxon>
        <taxon>Tracheophyta</taxon>
        <taxon>Spermatophyta</taxon>
        <taxon>Magnoliopsida</taxon>
        <taxon>eudicotyledons</taxon>
        <taxon>Gunneridae</taxon>
        <taxon>Pentapetalae</taxon>
        <taxon>rosids</taxon>
        <taxon>malvids</taxon>
        <taxon>Myrtales</taxon>
        <taxon>Lythraceae</taxon>
        <taxon>Punica</taxon>
    </lineage>
</organism>
<dbReference type="EMBL" id="PGOL01000749">
    <property type="protein sequence ID" value="PKI65499.1"/>
    <property type="molecule type" value="Genomic_DNA"/>
</dbReference>
<reference evidence="1 2" key="1">
    <citation type="submission" date="2017-11" db="EMBL/GenBank/DDBJ databases">
        <title>De-novo sequencing of pomegranate (Punica granatum L.) genome.</title>
        <authorList>
            <person name="Akparov Z."/>
            <person name="Amiraslanov A."/>
            <person name="Hajiyeva S."/>
            <person name="Abbasov M."/>
            <person name="Kaur K."/>
            <person name="Hamwieh A."/>
            <person name="Solovyev V."/>
            <person name="Salamov A."/>
            <person name="Braich B."/>
            <person name="Kosarev P."/>
            <person name="Mahmoud A."/>
            <person name="Hajiyev E."/>
            <person name="Babayeva S."/>
            <person name="Izzatullayeva V."/>
            <person name="Mammadov A."/>
            <person name="Mammadov A."/>
            <person name="Sharifova S."/>
            <person name="Ojaghi J."/>
            <person name="Eynullazada K."/>
            <person name="Bayramov B."/>
            <person name="Abdulazimova A."/>
            <person name="Shahmuradov I."/>
        </authorList>
    </citation>
    <scope>NUCLEOTIDE SEQUENCE [LARGE SCALE GENOMIC DNA]</scope>
    <source>
        <strain evidence="2">cv. AG2017</strain>
        <tissue evidence="1">Leaf</tissue>
    </source>
</reference>
<accession>A0A2I0KAC9</accession>
<dbReference type="InterPro" id="IPR036899">
    <property type="entry name" value="Ribosomal_uL13_sf"/>
</dbReference>
<dbReference type="Proteomes" id="UP000233551">
    <property type="component" value="Unassembled WGS sequence"/>
</dbReference>
<dbReference type="Gene3D" id="3.90.1180.10">
    <property type="entry name" value="Ribosomal protein L13"/>
    <property type="match status" value="1"/>
</dbReference>
<comment type="caution">
    <text evidence="1">The sequence shown here is derived from an EMBL/GenBank/DDBJ whole genome shotgun (WGS) entry which is preliminary data.</text>
</comment>
<evidence type="ECO:0000313" key="1">
    <source>
        <dbReference type="EMBL" id="PKI65499.1"/>
    </source>
</evidence>
<protein>
    <submittedName>
        <fullName evidence="1">Uncharacterized protein</fullName>
    </submittedName>
</protein>
<keyword evidence="2" id="KW-1185">Reference proteome</keyword>
<sequence>MSFLRKRMRVNNKKPSHGPIHFRALAKDFPAHWPRVCSSARILCCLGRMILHITKRGAAALAWLKAYEGIPLPYDKGVEASEGTQVLSDGNTMIPSEM</sequence>
<dbReference type="GO" id="GO:0006412">
    <property type="term" value="P:translation"/>
    <property type="evidence" value="ECO:0007669"/>
    <property type="project" value="InterPro"/>
</dbReference>
<dbReference type="STRING" id="22663.A0A2I0KAC9"/>
<dbReference type="AlphaFoldDB" id="A0A2I0KAC9"/>
<dbReference type="GO" id="GO:0005840">
    <property type="term" value="C:ribosome"/>
    <property type="evidence" value="ECO:0007669"/>
    <property type="project" value="InterPro"/>
</dbReference>
<dbReference type="GO" id="GO:0003735">
    <property type="term" value="F:structural constituent of ribosome"/>
    <property type="evidence" value="ECO:0007669"/>
    <property type="project" value="InterPro"/>
</dbReference>
<name>A0A2I0KAC9_PUNGR</name>
<gene>
    <name evidence="1" type="ORF">CRG98_014109</name>
</gene>